<reference evidence="1 2" key="1">
    <citation type="submission" date="2018-06" db="EMBL/GenBank/DDBJ databases">
        <title>The Genome of Cuscuta australis (Dodder) Provides Insight into the Evolution of Plant Parasitism.</title>
        <authorList>
            <person name="Liu H."/>
        </authorList>
    </citation>
    <scope>NUCLEOTIDE SEQUENCE [LARGE SCALE GENOMIC DNA]</scope>
    <source>
        <strain evidence="2">cv. Yunnan</strain>
        <tissue evidence="1">Vines</tissue>
    </source>
</reference>
<dbReference type="InterPro" id="IPR036397">
    <property type="entry name" value="RNaseH_sf"/>
</dbReference>
<proteinExistence type="predicted"/>
<dbReference type="AlphaFoldDB" id="A0A328DNN2"/>
<dbReference type="PANTHER" id="PTHR47169">
    <property type="entry name" value="OS01G0541250 PROTEIN"/>
    <property type="match status" value="1"/>
</dbReference>
<dbReference type="Gene3D" id="3.30.420.10">
    <property type="entry name" value="Ribonuclease H-like superfamily/Ribonuclease H"/>
    <property type="match status" value="1"/>
</dbReference>
<evidence type="ECO:0000313" key="1">
    <source>
        <dbReference type="EMBL" id="RAL45791.1"/>
    </source>
</evidence>
<sequence length="386" mass="43460">MDESVLDASNNRIGIVGRKRVQLNLEQIETVPFHRRTNIRSLSAAIQVPKSTLHRCIQQGQLQSHTNAIKPFLTEENKLKRLAFVLNQFVPESLPHSPIFKDFSCTIHVDEKWFEMSKQSLRVYKTEREREPHRTAKSKAHIPKLMHLCAIGRPIFGPEGEVIWDGKVGIWPLTIQVPAQRRSKNRAAGTLETKLIPRITKEVYRTLMIQQVLPTIKEKVPEAITKHIIIQQDNAKPHIDVNDPEFVQAANADGYSIELTCQPPNSLDLNILDLGFFASIQSLQHQTSTRNVNELVQHVAQAYANLEAKKLNYVWISYQLAMTEIMKVQGGNNYKLAHIGKARLEREGALPNQLQVSTELYQASVCALQGVPATHGEGEGSASEAV</sequence>
<comment type="caution">
    <text evidence="1">The sequence shown here is derived from an EMBL/GenBank/DDBJ whole genome shotgun (WGS) entry which is preliminary data.</text>
</comment>
<protein>
    <recommendedName>
        <fullName evidence="3">Transposase</fullName>
    </recommendedName>
</protein>
<dbReference type="PANTHER" id="PTHR47169:SF2">
    <property type="entry name" value="OS01G0541250 PROTEIN"/>
    <property type="match status" value="1"/>
</dbReference>
<organism evidence="1 2">
    <name type="scientific">Cuscuta australis</name>
    <dbReference type="NCBI Taxonomy" id="267555"/>
    <lineage>
        <taxon>Eukaryota</taxon>
        <taxon>Viridiplantae</taxon>
        <taxon>Streptophyta</taxon>
        <taxon>Embryophyta</taxon>
        <taxon>Tracheophyta</taxon>
        <taxon>Spermatophyta</taxon>
        <taxon>Magnoliopsida</taxon>
        <taxon>eudicotyledons</taxon>
        <taxon>Gunneridae</taxon>
        <taxon>Pentapetalae</taxon>
        <taxon>asterids</taxon>
        <taxon>lamiids</taxon>
        <taxon>Solanales</taxon>
        <taxon>Convolvulaceae</taxon>
        <taxon>Cuscuteae</taxon>
        <taxon>Cuscuta</taxon>
        <taxon>Cuscuta subgen. Grammica</taxon>
        <taxon>Cuscuta sect. Cleistogrammica</taxon>
    </lineage>
</organism>
<keyword evidence="2" id="KW-1185">Reference proteome</keyword>
<gene>
    <name evidence="1" type="ORF">DM860_009655</name>
</gene>
<dbReference type="GO" id="GO:0003676">
    <property type="term" value="F:nucleic acid binding"/>
    <property type="evidence" value="ECO:0007669"/>
    <property type="project" value="InterPro"/>
</dbReference>
<dbReference type="EMBL" id="NQVE01000129">
    <property type="protein sequence ID" value="RAL45791.1"/>
    <property type="molecule type" value="Genomic_DNA"/>
</dbReference>
<name>A0A328DNN2_9ASTE</name>
<evidence type="ECO:0008006" key="3">
    <source>
        <dbReference type="Google" id="ProtNLM"/>
    </source>
</evidence>
<accession>A0A328DNN2</accession>
<evidence type="ECO:0000313" key="2">
    <source>
        <dbReference type="Proteomes" id="UP000249390"/>
    </source>
</evidence>
<dbReference type="Proteomes" id="UP000249390">
    <property type="component" value="Unassembled WGS sequence"/>
</dbReference>